<dbReference type="Proteomes" id="UP000464827">
    <property type="component" value="Segment"/>
</dbReference>
<reference evidence="1 2" key="1">
    <citation type="submission" date="2019-12" db="EMBL/GenBank/DDBJ databases">
        <title>The Isolation and Genome Sequencing of Six Novel Lytic Bacteriophages from the Rumen Active Against Butyrivibrio fibrisolvens.</title>
        <authorList>
            <person name="Friedersdorff J.C.A."/>
            <person name="Kingston-Smith A.H."/>
            <person name="Pachebat J.A."/>
            <person name="Rooke D."/>
            <person name="Creevey C.J."/>
        </authorList>
    </citation>
    <scope>NUCLEOTIDE SEQUENCE [LARGE SCALE GENOMIC DNA]</scope>
</reference>
<proteinExistence type="predicted"/>
<sequence length="121" mass="13192">MAQYTGCCVYCGQTQLVVAGEDLTEDEINKLATLQCNCDEAQALQKVEQKKTYAEANIKRLFEGDCAGLRHVLLESTGCLAAQNIKKITVTTADGVKATLTAKENSIKCERTVTDKKSLED</sequence>
<evidence type="ECO:0000313" key="1">
    <source>
        <dbReference type="EMBL" id="QHJ73856.1"/>
    </source>
</evidence>
<accession>A0A6B9STY8</accession>
<evidence type="ECO:0000313" key="2">
    <source>
        <dbReference type="Proteomes" id="UP000464827"/>
    </source>
</evidence>
<organism evidence="1 2">
    <name type="scientific">Butyrivibrio phage Idris</name>
    <dbReference type="NCBI Taxonomy" id="2696360"/>
    <lineage>
        <taxon>Viruses</taxon>
        <taxon>Duplodnaviria</taxon>
        <taxon>Heunggongvirae</taxon>
        <taxon>Uroviricota</taxon>
        <taxon>Caudoviricetes</taxon>
        <taxon>Arawnvirus</taxon>
        <taxon>Arawnvirus arawn</taxon>
    </lineage>
</organism>
<name>A0A6B9STY8_9CAUD</name>
<protein>
    <submittedName>
        <fullName evidence="1">Uncharacterized protein</fullName>
    </submittedName>
</protein>
<dbReference type="EMBL" id="MN882554">
    <property type="protein sequence ID" value="QHJ73856.1"/>
    <property type="molecule type" value="Genomic_DNA"/>
</dbReference>